<dbReference type="AlphaFoldDB" id="A0A2H3JIA9"/>
<dbReference type="Proteomes" id="UP000218811">
    <property type="component" value="Unassembled WGS sequence"/>
</dbReference>
<feature type="compositionally biased region" description="Polar residues" evidence="1">
    <location>
        <begin position="437"/>
        <end position="451"/>
    </location>
</feature>
<evidence type="ECO:0000313" key="2">
    <source>
        <dbReference type="EMBL" id="PCH37468.1"/>
    </source>
</evidence>
<keyword evidence="3" id="KW-1185">Reference proteome</keyword>
<dbReference type="OrthoDB" id="2798901at2759"/>
<proteinExistence type="predicted"/>
<evidence type="ECO:0008006" key="4">
    <source>
        <dbReference type="Google" id="ProtNLM"/>
    </source>
</evidence>
<accession>A0A2H3JIA9</accession>
<organism evidence="2 3">
    <name type="scientific">Wolfiporia cocos (strain MD-104)</name>
    <name type="common">Brown rot fungus</name>
    <dbReference type="NCBI Taxonomy" id="742152"/>
    <lineage>
        <taxon>Eukaryota</taxon>
        <taxon>Fungi</taxon>
        <taxon>Dikarya</taxon>
        <taxon>Basidiomycota</taxon>
        <taxon>Agaricomycotina</taxon>
        <taxon>Agaricomycetes</taxon>
        <taxon>Polyporales</taxon>
        <taxon>Phaeolaceae</taxon>
        <taxon>Wolfiporia</taxon>
    </lineage>
</organism>
<feature type="region of interest" description="Disordered" evidence="1">
    <location>
        <begin position="432"/>
        <end position="451"/>
    </location>
</feature>
<sequence>MDDAVLPIEVCGFIIDELCRDRGTLWACCLVCRTWLPRSRCNLYSSISIDDAKSLDLFHRRIILDPEARKYLNNSRELHLLGPDYGDPDEMYQPSRPEFIYRALLPLATGLGPTVTYLEIRSGSWICTPTMYSPPMQLTQFISVVELALNMCKFGTFSEMQRLIQALPSLARIHLRFIECKRLSITANEYMTPYSNRPRLSTLDIRQCSSAFCNAMFSWLPLTESTQTLSVFEVNDVASLPKGVDSINQSSLGSFLDQVGSSLKYLHVDCLLNADLDLSRSMEWRYSLRLLQTSLNISRDSSAVRRLARILSDAAFNELWVINLAVDIGDISADIDLSQWKDIDDLCSFPKLPTLRAFAIKLTWSGLLDISDESVIDERVGQTISKFRDQLSGIHERGILLVTESVECRMSHFANSFVVDLNDLAELSTFEERSEDSNSGEVSETSSALDS</sequence>
<name>A0A2H3JIA9_WOLCO</name>
<gene>
    <name evidence="2" type="ORF">WOLCODRAFT_109931</name>
</gene>
<evidence type="ECO:0000313" key="3">
    <source>
        <dbReference type="Proteomes" id="UP000218811"/>
    </source>
</evidence>
<evidence type="ECO:0000256" key="1">
    <source>
        <dbReference type="SAM" id="MobiDB-lite"/>
    </source>
</evidence>
<dbReference type="EMBL" id="KB467931">
    <property type="protein sequence ID" value="PCH37468.1"/>
    <property type="molecule type" value="Genomic_DNA"/>
</dbReference>
<reference evidence="2 3" key="1">
    <citation type="journal article" date="2012" name="Science">
        <title>The Paleozoic origin of enzymatic lignin decomposition reconstructed from 31 fungal genomes.</title>
        <authorList>
            <person name="Floudas D."/>
            <person name="Binder M."/>
            <person name="Riley R."/>
            <person name="Barry K."/>
            <person name="Blanchette R.A."/>
            <person name="Henrissat B."/>
            <person name="Martinez A.T."/>
            <person name="Otillar R."/>
            <person name="Spatafora J.W."/>
            <person name="Yadav J.S."/>
            <person name="Aerts A."/>
            <person name="Benoit I."/>
            <person name="Boyd A."/>
            <person name="Carlson A."/>
            <person name="Copeland A."/>
            <person name="Coutinho P.M."/>
            <person name="de Vries R.P."/>
            <person name="Ferreira P."/>
            <person name="Findley K."/>
            <person name="Foster B."/>
            <person name="Gaskell J."/>
            <person name="Glotzer D."/>
            <person name="Gorecki P."/>
            <person name="Heitman J."/>
            <person name="Hesse C."/>
            <person name="Hori C."/>
            <person name="Igarashi K."/>
            <person name="Jurgens J.A."/>
            <person name="Kallen N."/>
            <person name="Kersten P."/>
            <person name="Kohler A."/>
            <person name="Kuees U."/>
            <person name="Kumar T.K.A."/>
            <person name="Kuo A."/>
            <person name="LaButti K."/>
            <person name="Larrondo L.F."/>
            <person name="Lindquist E."/>
            <person name="Ling A."/>
            <person name="Lombard V."/>
            <person name="Lucas S."/>
            <person name="Lundell T."/>
            <person name="Martin R."/>
            <person name="McLaughlin D.J."/>
            <person name="Morgenstern I."/>
            <person name="Morin E."/>
            <person name="Murat C."/>
            <person name="Nagy L.G."/>
            <person name="Nolan M."/>
            <person name="Ohm R.A."/>
            <person name="Patyshakuliyeva A."/>
            <person name="Rokas A."/>
            <person name="Ruiz-Duenas F.J."/>
            <person name="Sabat G."/>
            <person name="Salamov A."/>
            <person name="Samejima M."/>
            <person name="Schmutz J."/>
            <person name="Slot J.C."/>
            <person name="St John F."/>
            <person name="Stenlid J."/>
            <person name="Sun H."/>
            <person name="Sun S."/>
            <person name="Syed K."/>
            <person name="Tsang A."/>
            <person name="Wiebenga A."/>
            <person name="Young D."/>
            <person name="Pisabarro A."/>
            <person name="Eastwood D.C."/>
            <person name="Martin F."/>
            <person name="Cullen D."/>
            <person name="Grigoriev I.V."/>
            <person name="Hibbett D.S."/>
        </authorList>
    </citation>
    <scope>NUCLEOTIDE SEQUENCE [LARGE SCALE GENOMIC DNA]</scope>
    <source>
        <strain evidence="2 3">MD-104</strain>
    </source>
</reference>
<protein>
    <recommendedName>
        <fullName evidence="4">F-box domain-containing protein</fullName>
    </recommendedName>
</protein>